<accession>A0A347UG89</accession>
<feature type="transmembrane region" description="Helical" evidence="1">
    <location>
        <begin position="73"/>
        <end position="93"/>
    </location>
</feature>
<sequence length="133" mass="14518">MDRLMHKILQSSVTHVLFAFCAMGSWALFANWGHPMPKPVYAGIVQGLMSATITYFLKRTIEALQTRFNGPSALWLPPLISASAGLVLLVTVHTLVGTPEVLKTIALPFGVAATYAAIYNFIVYKQRGAPRGE</sequence>
<name>A0A347UG89_9RHOB</name>
<evidence type="ECO:0000313" key="2">
    <source>
        <dbReference type="EMBL" id="AXX97867.1"/>
    </source>
</evidence>
<keyword evidence="1" id="KW-1133">Transmembrane helix</keyword>
<proteinExistence type="predicted"/>
<evidence type="ECO:0000313" key="3">
    <source>
        <dbReference type="Proteomes" id="UP000261704"/>
    </source>
</evidence>
<protein>
    <submittedName>
        <fullName evidence="2">Uncharacterized protein</fullName>
    </submittedName>
</protein>
<dbReference type="EMBL" id="CP032125">
    <property type="protein sequence ID" value="AXX97867.1"/>
    <property type="molecule type" value="Genomic_DNA"/>
</dbReference>
<keyword evidence="1" id="KW-0472">Membrane</keyword>
<reference evidence="2 3" key="1">
    <citation type="submission" date="2018-09" db="EMBL/GenBank/DDBJ databases">
        <title>Profundibacter amoris BAR1 gen. nov., sp. nov., a new member of the Roseobacter clade isolated at Lokis Castle Vent Field on the Arctic Mid-Oceanic Ridge.</title>
        <authorList>
            <person name="Le Moine Bauer S."/>
            <person name="Sjoeberg A.G."/>
            <person name="L'Haridon S."/>
            <person name="Stokke R."/>
            <person name="Roalkvam I."/>
            <person name="Steen I.H."/>
            <person name="Dahle H."/>
        </authorList>
    </citation>
    <scope>NUCLEOTIDE SEQUENCE [LARGE SCALE GENOMIC DNA]</scope>
    <source>
        <strain evidence="2 3">BAR1</strain>
    </source>
</reference>
<evidence type="ECO:0000256" key="1">
    <source>
        <dbReference type="SAM" id="Phobius"/>
    </source>
</evidence>
<feature type="transmembrane region" description="Helical" evidence="1">
    <location>
        <begin position="105"/>
        <end position="124"/>
    </location>
</feature>
<dbReference type="Proteomes" id="UP000261704">
    <property type="component" value="Chromosome"/>
</dbReference>
<organism evidence="2 3">
    <name type="scientific">Profundibacter amoris</name>
    <dbReference type="NCBI Taxonomy" id="2171755"/>
    <lineage>
        <taxon>Bacteria</taxon>
        <taxon>Pseudomonadati</taxon>
        <taxon>Pseudomonadota</taxon>
        <taxon>Alphaproteobacteria</taxon>
        <taxon>Rhodobacterales</taxon>
        <taxon>Paracoccaceae</taxon>
        <taxon>Profundibacter</taxon>
    </lineage>
</organism>
<gene>
    <name evidence="2" type="ORF">BAR1_07945</name>
</gene>
<dbReference type="OrthoDB" id="7865775at2"/>
<feature type="transmembrane region" description="Helical" evidence="1">
    <location>
        <begin position="39"/>
        <end position="57"/>
    </location>
</feature>
<dbReference type="AlphaFoldDB" id="A0A347UG89"/>
<feature type="transmembrane region" description="Helical" evidence="1">
    <location>
        <begin position="12"/>
        <end position="33"/>
    </location>
</feature>
<dbReference type="KEGG" id="pamo:BAR1_07945"/>
<keyword evidence="3" id="KW-1185">Reference proteome</keyword>
<keyword evidence="1" id="KW-0812">Transmembrane</keyword>